<dbReference type="InterPro" id="IPR020471">
    <property type="entry name" value="AKR"/>
</dbReference>
<dbReference type="PANTHER" id="PTHR43827">
    <property type="entry name" value="2,5-DIKETO-D-GLUCONIC ACID REDUCTASE"/>
    <property type="match status" value="1"/>
</dbReference>
<evidence type="ECO:0000259" key="1">
    <source>
        <dbReference type="Pfam" id="PF00248"/>
    </source>
</evidence>
<accession>A0ABP0LG45</accession>
<gene>
    <name evidence="2" type="ORF">CCMP2556_LOCUS20594</name>
</gene>
<sequence>MLARLLALPGLALSFTPDEATVALPVPFAQAALWAAELPALRLCDHGVDGHAEGCPAQPEHGGAGFLSTVFTWRYVLNNLRALLVAQIGTSDLDMSFPVSASQKVLALLLAVDQLMLMPIVAHLADITHAGRQLLNELRPYLQIHPPLVLSIPLQPSRQRWVWPADGQSSLRDAAFTLRTGARMPAVGFGTWRLWAKAAYQPVRWALEAGYRHLDTAEGYANEAEIGKAIADSGVPREDIFIATKASSIPKGLTDIAYAADVFAFQLSQLGTDYVDLYMLHTPPADPAQLQSLWSIMEGFYDQGRARALGVSNCDVKELQLILSFARVPPAYVQNLFKVYKPGEQIPSEDVVAFAQANEMVVMGYSIQTEWPHIMSPLEDPHVLAIATSVGRSASQILHRWALQRGVGVIPKSATHVRILENARLLDFELNEAAMRVLDGLATLSESGPDQIKPYSQEDTFGLAGLSQPVEPAPLLVGSEETLDKGFPYTSIRDHILSTSPVGPDDCRRDCLREDRCIAWEVCPLSEAGCEGCYLIGHVTAAPIQIQGWHAAIERMPR</sequence>
<dbReference type="PANTHER" id="PTHR43827:SF8">
    <property type="entry name" value="ALDO_KETO REDUCTASE FAMILY PROTEIN"/>
    <property type="match status" value="1"/>
</dbReference>
<name>A0ABP0LG45_9DINO</name>
<comment type="caution">
    <text evidence="2">The sequence shown here is derived from an EMBL/GenBank/DDBJ whole genome shotgun (WGS) entry which is preliminary data.</text>
</comment>
<dbReference type="PROSITE" id="PS00798">
    <property type="entry name" value="ALDOKETO_REDUCTASE_1"/>
    <property type="match status" value="1"/>
</dbReference>
<dbReference type="InterPro" id="IPR018170">
    <property type="entry name" value="Aldo/ket_reductase_CS"/>
</dbReference>
<protein>
    <recommendedName>
        <fullName evidence="1">NADP-dependent oxidoreductase domain-containing protein</fullName>
    </recommendedName>
</protein>
<dbReference type="EMBL" id="CAXAMN010012113">
    <property type="protein sequence ID" value="CAK9037237.1"/>
    <property type="molecule type" value="Genomic_DNA"/>
</dbReference>
<dbReference type="Gene3D" id="3.20.20.100">
    <property type="entry name" value="NADP-dependent oxidoreductase domain"/>
    <property type="match status" value="1"/>
</dbReference>
<dbReference type="InterPro" id="IPR023210">
    <property type="entry name" value="NADP_OxRdtase_dom"/>
</dbReference>
<dbReference type="Pfam" id="PF00248">
    <property type="entry name" value="Aldo_ket_red"/>
    <property type="match status" value="1"/>
</dbReference>
<organism evidence="2 3">
    <name type="scientific">Durusdinium trenchii</name>
    <dbReference type="NCBI Taxonomy" id="1381693"/>
    <lineage>
        <taxon>Eukaryota</taxon>
        <taxon>Sar</taxon>
        <taxon>Alveolata</taxon>
        <taxon>Dinophyceae</taxon>
        <taxon>Suessiales</taxon>
        <taxon>Symbiodiniaceae</taxon>
        <taxon>Durusdinium</taxon>
    </lineage>
</organism>
<dbReference type="InterPro" id="IPR036812">
    <property type="entry name" value="NAD(P)_OxRdtase_dom_sf"/>
</dbReference>
<evidence type="ECO:0000313" key="2">
    <source>
        <dbReference type="EMBL" id="CAK9037237.1"/>
    </source>
</evidence>
<keyword evidence="3" id="KW-1185">Reference proteome</keyword>
<dbReference type="PRINTS" id="PR00069">
    <property type="entry name" value="ALDKETRDTASE"/>
</dbReference>
<dbReference type="SUPFAM" id="SSF51430">
    <property type="entry name" value="NAD(P)-linked oxidoreductase"/>
    <property type="match status" value="1"/>
</dbReference>
<dbReference type="Proteomes" id="UP001642484">
    <property type="component" value="Unassembled WGS sequence"/>
</dbReference>
<evidence type="ECO:0000313" key="3">
    <source>
        <dbReference type="Proteomes" id="UP001642484"/>
    </source>
</evidence>
<proteinExistence type="predicted"/>
<dbReference type="CDD" id="cd19071">
    <property type="entry name" value="AKR_AKR1-5-like"/>
    <property type="match status" value="1"/>
</dbReference>
<reference evidence="2 3" key="1">
    <citation type="submission" date="2024-02" db="EMBL/GenBank/DDBJ databases">
        <authorList>
            <person name="Chen Y."/>
            <person name="Shah S."/>
            <person name="Dougan E. K."/>
            <person name="Thang M."/>
            <person name="Chan C."/>
        </authorList>
    </citation>
    <scope>NUCLEOTIDE SEQUENCE [LARGE SCALE GENOMIC DNA]</scope>
</reference>
<feature type="domain" description="NADP-dependent oxidoreductase" evidence="1">
    <location>
        <begin position="187"/>
        <end position="367"/>
    </location>
</feature>